<reference evidence="2 3" key="1">
    <citation type="submission" date="2023-03" db="EMBL/GenBank/DDBJ databases">
        <title>Achromobacter spanius LIG8.</title>
        <authorList>
            <person name="Shrestha S."/>
        </authorList>
    </citation>
    <scope>NUCLEOTIDE SEQUENCE [LARGE SCALE GENOMIC DNA]</scope>
    <source>
        <strain evidence="2 3">LIG8</strain>
    </source>
</reference>
<evidence type="ECO:0000313" key="2">
    <source>
        <dbReference type="EMBL" id="WFP08480.1"/>
    </source>
</evidence>
<accession>A0ABY8GV14</accession>
<evidence type="ECO:0000259" key="1">
    <source>
        <dbReference type="Pfam" id="PF05168"/>
    </source>
</evidence>
<sequence length="170" mass="19146">MPRITENELLLVSKSNQETLRGFARGVQLTTRSGRSIHELQVRVALDRLKLANLHLRQASAAARAKAPHHRATVSRAYYAMYHAARAVTYLAIGGDDHEGHSVLPMKLPADFPDCDEWKNRLKIARLERNRADYDPYPAGDVEFSDSAGELLQNARMLVKLSRAYLHSKT</sequence>
<gene>
    <name evidence="2" type="ORF">P8T11_01005</name>
</gene>
<dbReference type="EMBL" id="CP121261">
    <property type="protein sequence ID" value="WFP08480.1"/>
    <property type="molecule type" value="Genomic_DNA"/>
</dbReference>
<feature type="domain" description="HEPN" evidence="1">
    <location>
        <begin position="49"/>
        <end position="161"/>
    </location>
</feature>
<dbReference type="InterPro" id="IPR007842">
    <property type="entry name" value="HEPN_dom"/>
</dbReference>
<evidence type="ECO:0000313" key="3">
    <source>
        <dbReference type="Proteomes" id="UP001214170"/>
    </source>
</evidence>
<dbReference type="RefSeq" id="WP_268078741.1">
    <property type="nucleotide sequence ID" value="NZ_CP106885.1"/>
</dbReference>
<dbReference type="Pfam" id="PF05168">
    <property type="entry name" value="HEPN"/>
    <property type="match status" value="1"/>
</dbReference>
<keyword evidence="3" id="KW-1185">Reference proteome</keyword>
<protein>
    <submittedName>
        <fullName evidence="2">HEPN domain-containing protein</fullName>
    </submittedName>
</protein>
<dbReference type="Proteomes" id="UP001214170">
    <property type="component" value="Chromosome"/>
</dbReference>
<proteinExistence type="predicted"/>
<dbReference type="Gene3D" id="1.20.120.330">
    <property type="entry name" value="Nucleotidyltransferases domain 2"/>
    <property type="match status" value="1"/>
</dbReference>
<organism evidence="2 3">
    <name type="scientific">Achromobacter spanius</name>
    <dbReference type="NCBI Taxonomy" id="217203"/>
    <lineage>
        <taxon>Bacteria</taxon>
        <taxon>Pseudomonadati</taxon>
        <taxon>Pseudomonadota</taxon>
        <taxon>Betaproteobacteria</taxon>
        <taxon>Burkholderiales</taxon>
        <taxon>Alcaligenaceae</taxon>
        <taxon>Achromobacter</taxon>
    </lineage>
</organism>
<name>A0ABY8GV14_9BURK</name>